<keyword evidence="9" id="KW-1185">Reference proteome</keyword>
<dbReference type="FunCoup" id="A0A165ELJ9">
    <property type="interactions" value="235"/>
</dbReference>
<dbReference type="EMBL" id="KV427620">
    <property type="protein sequence ID" value="KZT07310.1"/>
    <property type="molecule type" value="Genomic_DNA"/>
</dbReference>
<feature type="active site" description="Acyl-thioester intermediate" evidence="3">
    <location>
        <position position="136"/>
    </location>
</feature>
<sequence>MTIPLNGTTHIHDEIEAPARPRDVGILAMEMYFPRRCISEEELEEFDGVSKGKYTIGLGQKFMACCDDREDINTFALTAVNNLLEKYDVDPKSIGRIDVGTETIIDKSKATKTVLMDLFAEAGNSDIEGVDSKNACYGSTAALFNAVNWVESSSWDGRNAIVVGGDIAIYAEGSGRPTGGAGAFAMLIGPNAPLVLEPIHGTHMVNTYDFYKPKLDSEYPQVDGPLSITTYVSAIDAAYSAFRRKHARAKKTASLNGNGDAAALASFSLEDVDYPVFHSPYGKMVQKAHARLVYNDFKTKPSSSKYASVPNPEAILAQPYKESLTDKTLEKTFMAVAKKEFESTVEHSMRCARRCGNMYTASLYGGLASLLASIEPTDLRGKRISMFAFGSGLASSFFTIRVKGDTAQIREKMDLIDRLASMQVVPCQEYVDALELREKNHNAGSYTPEGSLDNIWPGGFYLESIDSKYRRKYGRKAKA</sequence>
<evidence type="ECO:0000256" key="2">
    <source>
        <dbReference type="ARBA" id="ARBA00022679"/>
    </source>
</evidence>
<evidence type="ECO:0000256" key="1">
    <source>
        <dbReference type="ARBA" id="ARBA00007061"/>
    </source>
</evidence>
<comment type="catalytic activity">
    <reaction evidence="5">
        <text>acetoacetyl-CoA + acetyl-CoA + H2O = (3S)-3-hydroxy-3-methylglutaryl-CoA + CoA + H(+)</text>
        <dbReference type="Rhea" id="RHEA:10188"/>
        <dbReference type="ChEBI" id="CHEBI:15377"/>
        <dbReference type="ChEBI" id="CHEBI:15378"/>
        <dbReference type="ChEBI" id="CHEBI:43074"/>
        <dbReference type="ChEBI" id="CHEBI:57286"/>
        <dbReference type="ChEBI" id="CHEBI:57287"/>
        <dbReference type="ChEBI" id="CHEBI:57288"/>
        <dbReference type="EC" id="2.3.3.10"/>
    </reaction>
</comment>
<dbReference type="InterPro" id="IPR010122">
    <property type="entry name" value="HMG_CoA_synthase_euk"/>
</dbReference>
<dbReference type="PANTHER" id="PTHR43323">
    <property type="entry name" value="3-HYDROXY-3-METHYLGLUTARYL COENZYME A SYNTHASE"/>
    <property type="match status" value="1"/>
</dbReference>
<dbReference type="GO" id="GO:0006084">
    <property type="term" value="P:acetyl-CoA metabolic process"/>
    <property type="evidence" value="ECO:0007669"/>
    <property type="project" value="InterPro"/>
</dbReference>
<dbReference type="InterPro" id="IPR016039">
    <property type="entry name" value="Thiolase-like"/>
</dbReference>
<dbReference type="CDD" id="cd00827">
    <property type="entry name" value="init_cond_enzymes"/>
    <property type="match status" value="1"/>
</dbReference>
<keyword evidence="2 5" id="KW-0808">Transferase</keyword>
<dbReference type="Pfam" id="PF08540">
    <property type="entry name" value="HMG_CoA_synt_C"/>
    <property type="match status" value="1"/>
</dbReference>
<dbReference type="RefSeq" id="XP_040765050.1">
    <property type="nucleotide sequence ID" value="XM_040908783.1"/>
</dbReference>
<feature type="binding site" evidence="4">
    <location>
        <position position="287"/>
    </location>
    <ligand>
        <name>CoA</name>
        <dbReference type="ChEBI" id="CHEBI:57287"/>
    </ligand>
</feature>
<evidence type="ECO:0000256" key="4">
    <source>
        <dbReference type="PIRSR" id="PIRSR610122-2"/>
    </source>
</evidence>
<comment type="function">
    <text evidence="5">Catalyzes the condensation of acetyl-CoA with acetoacetyl-CoA to form HMG-CoA.</text>
</comment>
<evidence type="ECO:0000256" key="5">
    <source>
        <dbReference type="RuleBase" id="RU364071"/>
    </source>
</evidence>
<dbReference type="Proteomes" id="UP000076871">
    <property type="component" value="Unassembled WGS sequence"/>
</dbReference>
<comment type="similarity">
    <text evidence="1 5">Belongs to the thiolase-like superfamily. HMG-CoA synthase family.</text>
</comment>
<dbReference type="InterPro" id="IPR013746">
    <property type="entry name" value="HMG_CoA_synt_C_dom"/>
</dbReference>
<dbReference type="EC" id="2.3.3.10" evidence="5"/>
<feature type="domain" description="Hydroxymethylglutaryl-coenzyme A synthase C-terminal" evidence="7">
    <location>
        <begin position="196"/>
        <end position="476"/>
    </location>
</feature>
<evidence type="ECO:0000259" key="6">
    <source>
        <dbReference type="Pfam" id="PF01154"/>
    </source>
</evidence>
<dbReference type="Gene3D" id="3.40.47.10">
    <property type="match status" value="1"/>
</dbReference>
<proteinExistence type="inferred from homology"/>
<protein>
    <recommendedName>
        <fullName evidence="5">Hydroxymethylglutaryl-CoA synthase</fullName>
        <shortName evidence="5">HMG-CoA synthase</shortName>
        <ecNumber evidence="5">2.3.3.10</ecNumber>
    </recommendedName>
    <alternativeName>
        <fullName evidence="5">3-hydroxy-3-methylglutaryl coenzyme A synthase</fullName>
    </alternativeName>
</protein>
<dbReference type="InParanoid" id="A0A165ELJ9"/>
<dbReference type="OrthoDB" id="1269963at2759"/>
<dbReference type="GO" id="GO:0006696">
    <property type="term" value="P:ergosterol biosynthetic process"/>
    <property type="evidence" value="ECO:0007669"/>
    <property type="project" value="TreeGrafter"/>
</dbReference>
<dbReference type="GeneID" id="63825812"/>
<dbReference type="FunFam" id="3.40.47.10:FF:000008">
    <property type="entry name" value="3-hydroxy-3-methylglutaryl coenzyme A synthase"/>
    <property type="match status" value="1"/>
</dbReference>
<organism evidence="8 9">
    <name type="scientific">Laetiporus sulphureus 93-53</name>
    <dbReference type="NCBI Taxonomy" id="1314785"/>
    <lineage>
        <taxon>Eukaryota</taxon>
        <taxon>Fungi</taxon>
        <taxon>Dikarya</taxon>
        <taxon>Basidiomycota</taxon>
        <taxon>Agaricomycotina</taxon>
        <taxon>Agaricomycetes</taxon>
        <taxon>Polyporales</taxon>
        <taxon>Laetiporus</taxon>
    </lineage>
</organism>
<name>A0A165ELJ9_9APHY</name>
<dbReference type="STRING" id="1314785.A0A165ELJ9"/>
<dbReference type="PANTHER" id="PTHR43323:SF2">
    <property type="entry name" value="HYDROXYMETHYLGLUTARYL-COA SYNTHASE"/>
    <property type="match status" value="1"/>
</dbReference>
<feature type="active site" description="Proton donor/acceptor" evidence="3">
    <location>
        <position position="102"/>
    </location>
</feature>
<dbReference type="SUPFAM" id="SSF53901">
    <property type="entry name" value="Thiolase-like"/>
    <property type="match status" value="2"/>
</dbReference>
<dbReference type="GO" id="GO:0004421">
    <property type="term" value="F:hydroxymethylglutaryl-CoA synthase activity"/>
    <property type="evidence" value="ECO:0007669"/>
    <property type="project" value="UniProtKB-EC"/>
</dbReference>
<evidence type="ECO:0000259" key="7">
    <source>
        <dbReference type="Pfam" id="PF08540"/>
    </source>
</evidence>
<reference evidence="8 9" key="1">
    <citation type="journal article" date="2016" name="Mol. Biol. Evol.">
        <title>Comparative Genomics of Early-Diverging Mushroom-Forming Fungi Provides Insights into the Origins of Lignocellulose Decay Capabilities.</title>
        <authorList>
            <person name="Nagy L.G."/>
            <person name="Riley R."/>
            <person name="Tritt A."/>
            <person name="Adam C."/>
            <person name="Daum C."/>
            <person name="Floudas D."/>
            <person name="Sun H."/>
            <person name="Yadav J.S."/>
            <person name="Pangilinan J."/>
            <person name="Larsson K.H."/>
            <person name="Matsuura K."/>
            <person name="Barry K."/>
            <person name="Labutti K."/>
            <person name="Kuo R."/>
            <person name="Ohm R.A."/>
            <person name="Bhattacharya S.S."/>
            <person name="Shirouzu T."/>
            <person name="Yoshinaga Y."/>
            <person name="Martin F.M."/>
            <person name="Grigoriev I.V."/>
            <person name="Hibbett D.S."/>
        </authorList>
    </citation>
    <scope>NUCLEOTIDE SEQUENCE [LARGE SCALE GENOMIC DNA]</scope>
    <source>
        <strain evidence="8 9">93-53</strain>
    </source>
</reference>
<feature type="binding site" evidence="4">
    <location>
        <position position="227"/>
    </location>
    <ligand>
        <name>CoA</name>
        <dbReference type="ChEBI" id="CHEBI:57287"/>
    </ligand>
</feature>
<feature type="binding site" evidence="4">
    <location>
        <position position="283"/>
    </location>
    <ligand>
        <name>CoA</name>
        <dbReference type="ChEBI" id="CHEBI:57287"/>
    </ligand>
</feature>
<dbReference type="Pfam" id="PF01154">
    <property type="entry name" value="HMG_CoA_synt_N"/>
    <property type="match status" value="1"/>
</dbReference>
<dbReference type="NCBIfam" id="TIGR01833">
    <property type="entry name" value="HMG-CoA-S_euk"/>
    <property type="match status" value="1"/>
</dbReference>
<dbReference type="InterPro" id="IPR013528">
    <property type="entry name" value="HMG_CoA_synth_N"/>
</dbReference>
<dbReference type="GO" id="GO:0010142">
    <property type="term" value="P:farnesyl diphosphate biosynthetic process, mevalonate pathway"/>
    <property type="evidence" value="ECO:0007669"/>
    <property type="project" value="InterPro"/>
</dbReference>
<evidence type="ECO:0000313" key="9">
    <source>
        <dbReference type="Proteomes" id="UP000076871"/>
    </source>
</evidence>
<evidence type="ECO:0000313" key="8">
    <source>
        <dbReference type="EMBL" id="KZT07310.1"/>
    </source>
</evidence>
<evidence type="ECO:0000256" key="3">
    <source>
        <dbReference type="PIRSR" id="PIRSR610122-1"/>
    </source>
</evidence>
<feature type="domain" description="Hydroxymethylglutaryl-coenzyme A synthase N-terminal" evidence="6">
    <location>
        <begin position="20"/>
        <end position="193"/>
    </location>
</feature>
<gene>
    <name evidence="8" type="ORF">LAESUDRAFT_725225</name>
</gene>
<feature type="active site" description="Proton donor/acceptor" evidence="3">
    <location>
        <position position="278"/>
    </location>
</feature>
<accession>A0A165ELJ9</accession>
<dbReference type="AlphaFoldDB" id="A0A165ELJ9"/>